<dbReference type="PANTHER" id="PTHR30203">
    <property type="entry name" value="OUTER MEMBRANE CATION EFFLUX PROTEIN"/>
    <property type="match status" value="1"/>
</dbReference>
<protein>
    <submittedName>
        <fullName evidence="3">TolC family protein</fullName>
    </submittedName>
</protein>
<accession>A0ABV6IVR4</accession>
<dbReference type="EMBL" id="JBHLVZ010000069">
    <property type="protein sequence ID" value="MFC0387706.1"/>
    <property type="molecule type" value="Genomic_DNA"/>
</dbReference>
<dbReference type="Pfam" id="PF02321">
    <property type="entry name" value="OEP"/>
    <property type="match status" value="2"/>
</dbReference>
<dbReference type="Proteomes" id="UP001589789">
    <property type="component" value="Unassembled WGS sequence"/>
</dbReference>
<reference evidence="3 4" key="1">
    <citation type="submission" date="2024-09" db="EMBL/GenBank/DDBJ databases">
        <authorList>
            <person name="Sun Q."/>
            <person name="Mori K."/>
        </authorList>
    </citation>
    <scope>NUCLEOTIDE SEQUENCE [LARGE SCALE GENOMIC DNA]</scope>
    <source>
        <strain evidence="3 4">CCM 7468</strain>
    </source>
</reference>
<comment type="caution">
    <text evidence="3">The sequence shown here is derived from an EMBL/GenBank/DDBJ whole genome shotgun (WGS) entry which is preliminary data.</text>
</comment>
<evidence type="ECO:0000256" key="1">
    <source>
        <dbReference type="ARBA" id="ARBA00007613"/>
    </source>
</evidence>
<dbReference type="PANTHER" id="PTHR30203:SF24">
    <property type="entry name" value="BLR4935 PROTEIN"/>
    <property type="match status" value="1"/>
</dbReference>
<proteinExistence type="inferred from homology"/>
<dbReference type="RefSeq" id="WP_377053416.1">
    <property type="nucleotide sequence ID" value="NZ_JBHLVZ010000069.1"/>
</dbReference>
<dbReference type="InterPro" id="IPR010131">
    <property type="entry name" value="MdtP/NodT-like"/>
</dbReference>
<feature type="region of interest" description="Disordered" evidence="2">
    <location>
        <begin position="438"/>
        <end position="457"/>
    </location>
</feature>
<keyword evidence="4" id="KW-1185">Reference proteome</keyword>
<dbReference type="SUPFAM" id="SSF56954">
    <property type="entry name" value="Outer membrane efflux proteins (OEP)"/>
    <property type="match status" value="1"/>
</dbReference>
<dbReference type="InterPro" id="IPR003423">
    <property type="entry name" value="OMP_efflux"/>
</dbReference>
<evidence type="ECO:0000313" key="3">
    <source>
        <dbReference type="EMBL" id="MFC0387706.1"/>
    </source>
</evidence>
<comment type="similarity">
    <text evidence="1">Belongs to the outer membrane factor (OMF) (TC 1.B.17) family.</text>
</comment>
<organism evidence="3 4">
    <name type="scientific">Muricoccus vinaceus</name>
    <dbReference type="NCBI Taxonomy" id="424704"/>
    <lineage>
        <taxon>Bacteria</taxon>
        <taxon>Pseudomonadati</taxon>
        <taxon>Pseudomonadota</taxon>
        <taxon>Alphaproteobacteria</taxon>
        <taxon>Acetobacterales</taxon>
        <taxon>Roseomonadaceae</taxon>
        <taxon>Muricoccus</taxon>
    </lineage>
</organism>
<evidence type="ECO:0000313" key="4">
    <source>
        <dbReference type="Proteomes" id="UP001589789"/>
    </source>
</evidence>
<sequence length="457" mass="49415">MVPKTYRASDCTAARHCGSILLTRLAGPIVVAFTPSWTGVAEAREPQVRTLRTGEAVLRVASQEEAVSAVLQRSPALAAAQAAVDASRGSLTQAGARPNPAVSITAENIAGSGAYRGTSRAETTYELSQLLEVGGQRGARVGVAQRDLTLAGRDLDATRLNLVRAARQAYAEAIAMRRASRLAADSVRLAEGVLRIARERVSAGREPYPQQRRAEVSLASVRLARQRAEDESGLARRALAVLLAVPEVDLGTTDAWFNDIGPGPANRPARDPEANPDFARWREEVARADAALQLERRRAVPDLRVGAAIRRLSGTDDTAMVLNFSVPLPIFDRNQGNIARAGAERSRTERLAELNQIAIGAGLLDTHQRLETAWREADGLRRVVVPGAEEAFAFAREGYSAGKFQFLEVLDAQRVLFEARAQLNLALRDYHLRRADADRLTGNAPHPLTPSARGDSR</sequence>
<name>A0ABV6IVR4_9PROT</name>
<dbReference type="Gene3D" id="1.20.1600.10">
    <property type="entry name" value="Outer membrane efflux proteins (OEP)"/>
    <property type="match status" value="1"/>
</dbReference>
<gene>
    <name evidence="3" type="ORF">ACFFIC_19485</name>
</gene>
<evidence type="ECO:0000256" key="2">
    <source>
        <dbReference type="SAM" id="MobiDB-lite"/>
    </source>
</evidence>